<reference evidence="10" key="1">
    <citation type="journal article" date="2023" name="Science">
        <title>Genome structures resolve the early diversification of teleost fishes.</title>
        <authorList>
            <person name="Parey E."/>
            <person name="Louis A."/>
            <person name="Montfort J."/>
            <person name="Bouchez O."/>
            <person name="Roques C."/>
            <person name="Iampietro C."/>
            <person name="Lluch J."/>
            <person name="Castinel A."/>
            <person name="Donnadieu C."/>
            <person name="Desvignes T."/>
            <person name="Floi Bucao C."/>
            <person name="Jouanno E."/>
            <person name="Wen M."/>
            <person name="Mejri S."/>
            <person name="Dirks R."/>
            <person name="Jansen H."/>
            <person name="Henkel C."/>
            <person name="Chen W.J."/>
            <person name="Zahm M."/>
            <person name="Cabau C."/>
            <person name="Klopp C."/>
            <person name="Thompson A.W."/>
            <person name="Robinson-Rechavi M."/>
            <person name="Braasch I."/>
            <person name="Lecointre G."/>
            <person name="Bobe J."/>
            <person name="Postlethwait J.H."/>
            <person name="Berthelot C."/>
            <person name="Roest Crollius H."/>
            <person name="Guiguen Y."/>
        </authorList>
    </citation>
    <scope>NUCLEOTIDE SEQUENCE</scope>
    <source>
        <strain evidence="10">WJC10195</strain>
    </source>
</reference>
<evidence type="ECO:0000256" key="3">
    <source>
        <dbReference type="ARBA" id="ARBA00022840"/>
    </source>
</evidence>
<keyword evidence="3 5" id="KW-0067">ATP-binding</keyword>
<name>A0A9Q1G2H2_SYNKA</name>
<comment type="subcellular location">
    <subcellularLocation>
        <location evidence="1">Cytoplasm</location>
        <location evidence="1">Cytoskeleton</location>
    </subcellularLocation>
</comment>
<dbReference type="Gene3D" id="3.40.850.10">
    <property type="entry name" value="Kinesin motor domain"/>
    <property type="match status" value="1"/>
</dbReference>
<keyword evidence="2 5" id="KW-0547">Nucleotide-binding</keyword>
<comment type="caution">
    <text evidence="10">The sequence shown here is derived from an EMBL/GenBank/DDBJ whole genome shotgun (WGS) entry which is preliminary data.</text>
</comment>
<feature type="binding site" evidence="5">
    <location>
        <begin position="564"/>
        <end position="571"/>
    </location>
    <ligand>
        <name>ATP</name>
        <dbReference type="ChEBI" id="CHEBI:30616"/>
    </ligand>
</feature>
<dbReference type="PRINTS" id="PR00380">
    <property type="entry name" value="KINESINHEAVY"/>
</dbReference>
<dbReference type="AlphaFoldDB" id="A0A9Q1G2H2"/>
<feature type="compositionally biased region" description="Basic and acidic residues" evidence="8">
    <location>
        <begin position="44"/>
        <end position="56"/>
    </location>
</feature>
<dbReference type="PROSITE" id="PS50067">
    <property type="entry name" value="KINESIN_MOTOR_2"/>
    <property type="match status" value="1"/>
</dbReference>
<dbReference type="GO" id="GO:0005874">
    <property type="term" value="C:microtubule"/>
    <property type="evidence" value="ECO:0007669"/>
    <property type="project" value="UniProtKB-KW"/>
</dbReference>
<feature type="compositionally biased region" description="Basic and acidic residues" evidence="8">
    <location>
        <begin position="10"/>
        <end position="30"/>
    </location>
</feature>
<dbReference type="InterPro" id="IPR019821">
    <property type="entry name" value="Kinesin_motor_CS"/>
</dbReference>
<dbReference type="GO" id="GO:0007018">
    <property type="term" value="P:microtubule-based movement"/>
    <property type="evidence" value="ECO:0007669"/>
    <property type="project" value="InterPro"/>
</dbReference>
<evidence type="ECO:0000256" key="1">
    <source>
        <dbReference type="ARBA" id="ARBA00004245"/>
    </source>
</evidence>
<evidence type="ECO:0000259" key="9">
    <source>
        <dbReference type="PROSITE" id="PS50067"/>
    </source>
</evidence>
<dbReference type="PANTHER" id="PTHR47972:SF65">
    <property type="entry name" value="KINESIN-LIKE PROTEIN"/>
    <property type="match status" value="1"/>
</dbReference>
<evidence type="ECO:0000313" key="10">
    <source>
        <dbReference type="EMBL" id="KAJ8373737.1"/>
    </source>
</evidence>
<dbReference type="InterPro" id="IPR027417">
    <property type="entry name" value="P-loop_NTPase"/>
</dbReference>
<dbReference type="Proteomes" id="UP001152622">
    <property type="component" value="Chromosome 2"/>
</dbReference>
<feature type="coiled-coil region" evidence="7">
    <location>
        <begin position="328"/>
        <end position="390"/>
    </location>
</feature>
<dbReference type="PANTHER" id="PTHR47972">
    <property type="entry name" value="KINESIN-LIKE PROTEIN KLP-3"/>
    <property type="match status" value="1"/>
</dbReference>
<dbReference type="InterPro" id="IPR027640">
    <property type="entry name" value="Kinesin-like_fam"/>
</dbReference>
<gene>
    <name evidence="10" type="ORF">SKAU_G00043170</name>
</gene>
<keyword evidence="6" id="KW-0493">Microtubule</keyword>
<dbReference type="PROSITE" id="PS00411">
    <property type="entry name" value="KINESIN_MOTOR_1"/>
    <property type="match status" value="1"/>
</dbReference>
<evidence type="ECO:0000256" key="2">
    <source>
        <dbReference type="ARBA" id="ARBA00022741"/>
    </source>
</evidence>
<feature type="domain" description="Kinesin motor" evidence="9">
    <location>
        <begin position="490"/>
        <end position="827"/>
    </location>
</feature>
<evidence type="ECO:0000256" key="6">
    <source>
        <dbReference type="RuleBase" id="RU000394"/>
    </source>
</evidence>
<keyword evidence="4" id="KW-0963">Cytoplasm</keyword>
<keyword evidence="11" id="KW-1185">Reference proteome</keyword>
<sequence length="846" mass="93826">MGSAASVADAKNEEVESVLHRAGEDQRTDDVECKDVLSIAPHNVEEGKTVRQEEPTSHAIEISSSDESNTELQDEGVEEIETMFKKTMAEASTETEVSLAFESFLHKNGTLYSCFSQHGSRVYVDETNGLVPFPDEWYSEGRFINANDEVKLKKTVTFIICAQGEQIKKGKCCLSVCLSEAQQVPSQHMAPSGSQHTTGEPAVAEDDRASGVHIQGKGMVMTYMFEEKANTCRYFDAQSGQWLLLPLQWEMNIEFVRIRIQQVMGALPGLGDQKEITAALRQCNYDPDEVISAYLSIFGDVLFQPAEGEQNNRELNSFRSHLEKDRVIEDLKQQLLDKEKETDSLLQRNSYLAHESHYLTDVVQHLNRKVAELEADQQEARERIRALLTRRSTAPPVRPDPRPAVDPGRLQALSALTRGLNVSNKQLRSTLGQWLRDARNQMKQLEEAALRVSRAEAEAHREVEELRSLYRKEAVERKALYNRLLELQGNIRVFCRCRDGPAANPCLEVTSEEEVAVSQKGSKRKFLFDKVYSSGASQEKVFEGTLPIIASCADGYNICILAYGQTGSGKTYTMMGPKDKPGVNVRSIRELLRICKEREKVIYALKISMLEIYNDSLNDLLTKSSTSPLEIRAQGKSVTVPGLTAVDVRTEDDILNVMELGEKNRKIASTKMNIESSRSHLILTLRVEGTDTVSGVTSHGTLTLCDLAGSERISKTEARGARLLEAASINKSLTALGQVFSALKCNALHVPFRNSKLTHLLQPCLSGDAKVAFNLPPQQSSIIAESEHSSLSPRHCTPVCFVNVSPEPKNVAETLSTLQFGSSIRQVVLGKAAQHVTPAQSSKADK</sequence>
<dbReference type="SUPFAM" id="SSF52540">
    <property type="entry name" value="P-loop containing nucleoside triphosphate hydrolases"/>
    <property type="match status" value="1"/>
</dbReference>
<dbReference type="EMBL" id="JAINUF010000002">
    <property type="protein sequence ID" value="KAJ8373737.1"/>
    <property type="molecule type" value="Genomic_DNA"/>
</dbReference>
<dbReference type="GO" id="GO:0008017">
    <property type="term" value="F:microtubule binding"/>
    <property type="evidence" value="ECO:0007669"/>
    <property type="project" value="InterPro"/>
</dbReference>
<dbReference type="OrthoDB" id="3176171at2759"/>
<dbReference type="Pfam" id="PF00225">
    <property type="entry name" value="Kinesin"/>
    <property type="match status" value="1"/>
</dbReference>
<feature type="region of interest" description="Disordered" evidence="8">
    <location>
        <begin position="44"/>
        <end position="73"/>
    </location>
</feature>
<proteinExistence type="inferred from homology"/>
<dbReference type="SMART" id="SM00129">
    <property type="entry name" value="KISc"/>
    <property type="match status" value="1"/>
</dbReference>
<keyword evidence="4" id="KW-0206">Cytoskeleton</keyword>
<comment type="similarity">
    <text evidence="5 6">Belongs to the TRAFAC class myosin-kinesin ATPase superfamily. Kinesin family.</text>
</comment>
<evidence type="ECO:0000256" key="7">
    <source>
        <dbReference type="SAM" id="Coils"/>
    </source>
</evidence>
<keyword evidence="7" id="KW-0175">Coiled coil</keyword>
<feature type="region of interest" description="Disordered" evidence="8">
    <location>
        <begin position="1"/>
        <end position="30"/>
    </location>
</feature>
<evidence type="ECO:0000256" key="8">
    <source>
        <dbReference type="SAM" id="MobiDB-lite"/>
    </source>
</evidence>
<evidence type="ECO:0000256" key="5">
    <source>
        <dbReference type="PROSITE-ProRule" id="PRU00283"/>
    </source>
</evidence>
<evidence type="ECO:0000256" key="4">
    <source>
        <dbReference type="ARBA" id="ARBA00023212"/>
    </source>
</evidence>
<keyword evidence="5 6" id="KW-0505">Motor protein</keyword>
<feature type="coiled-coil region" evidence="7">
    <location>
        <begin position="435"/>
        <end position="472"/>
    </location>
</feature>
<dbReference type="GO" id="GO:0005524">
    <property type="term" value="F:ATP binding"/>
    <property type="evidence" value="ECO:0007669"/>
    <property type="project" value="UniProtKB-UniRule"/>
</dbReference>
<dbReference type="InterPro" id="IPR001752">
    <property type="entry name" value="Kinesin_motor_dom"/>
</dbReference>
<accession>A0A9Q1G2H2</accession>
<dbReference type="GO" id="GO:0003777">
    <property type="term" value="F:microtubule motor activity"/>
    <property type="evidence" value="ECO:0007669"/>
    <property type="project" value="InterPro"/>
</dbReference>
<protein>
    <recommendedName>
        <fullName evidence="6">Kinesin-like protein</fullName>
    </recommendedName>
</protein>
<dbReference type="InterPro" id="IPR036961">
    <property type="entry name" value="Kinesin_motor_dom_sf"/>
</dbReference>
<evidence type="ECO:0000313" key="11">
    <source>
        <dbReference type="Proteomes" id="UP001152622"/>
    </source>
</evidence>
<organism evidence="10 11">
    <name type="scientific">Synaphobranchus kaupii</name>
    <name type="common">Kaup's arrowtooth eel</name>
    <dbReference type="NCBI Taxonomy" id="118154"/>
    <lineage>
        <taxon>Eukaryota</taxon>
        <taxon>Metazoa</taxon>
        <taxon>Chordata</taxon>
        <taxon>Craniata</taxon>
        <taxon>Vertebrata</taxon>
        <taxon>Euteleostomi</taxon>
        <taxon>Actinopterygii</taxon>
        <taxon>Neopterygii</taxon>
        <taxon>Teleostei</taxon>
        <taxon>Anguilliformes</taxon>
        <taxon>Synaphobranchidae</taxon>
        <taxon>Synaphobranchus</taxon>
    </lineage>
</organism>